<keyword evidence="2" id="KW-0732">Signal</keyword>
<dbReference type="Proteomes" id="UP000430564">
    <property type="component" value="Unassembled WGS sequence"/>
</dbReference>
<evidence type="ECO:0000256" key="1">
    <source>
        <dbReference type="SAM" id="MobiDB-lite"/>
    </source>
</evidence>
<dbReference type="InterPro" id="IPR052512">
    <property type="entry name" value="4CMD/NDH-1_regulator"/>
</dbReference>
<dbReference type="Pfam" id="PF02627">
    <property type="entry name" value="CMD"/>
    <property type="match status" value="2"/>
</dbReference>
<organism evidence="4 5">
    <name type="scientific">Sutterella seckii</name>
    <dbReference type="NCBI Taxonomy" id="1944635"/>
    <lineage>
        <taxon>Bacteria</taxon>
        <taxon>Pseudomonadati</taxon>
        <taxon>Pseudomonadota</taxon>
        <taxon>Betaproteobacteria</taxon>
        <taxon>Burkholderiales</taxon>
        <taxon>Sutterellaceae</taxon>
        <taxon>Sutterella</taxon>
    </lineage>
</organism>
<reference evidence="4 5" key="1">
    <citation type="submission" date="2019-10" db="EMBL/GenBank/DDBJ databases">
        <title>Genome diversity of Sutterella seckii.</title>
        <authorList>
            <person name="Chaplin A.V."/>
            <person name="Sokolova S.R."/>
            <person name="Mosin K.A."/>
            <person name="Ivanova E.L."/>
            <person name="Kochetkova T.O."/>
            <person name="Goltsov A.Y."/>
            <person name="Trofimov D.Y."/>
            <person name="Efimov B.A."/>
        </authorList>
    </citation>
    <scope>NUCLEOTIDE SEQUENCE [LARGE SCALE GENOMIC DNA]</scope>
    <source>
        <strain evidence="4 5">ASD393</strain>
    </source>
</reference>
<name>A0A6I1F2T8_9BURK</name>
<sequence length="250" mass="26217">MLARMTKSVFMSALGLAALAGGEASASDGALSPADQAVVAIAAHTADGNLSALKADLNDGLEAGLTVNEIKEVLVQLYAYAGFPRSLNGIHTFMGVMDERQAAGKSDPVGREPSPVPADLDRDRYGAEMRAKLGGRAVIPPPSGYQLFAPAIDAFLKEHLFCDIFIRDNLAHTRRELAAVGALAGMTGTAGQMVFHMNAAMNTGVSASEMKSLVQVIRTECGSDRADAAEAVLERVLRDREQKAKASSGS</sequence>
<dbReference type="InterPro" id="IPR029032">
    <property type="entry name" value="AhpD-like"/>
</dbReference>
<dbReference type="AlphaFoldDB" id="A0A6I1F2T8"/>
<accession>A0A6I1F2T8</accession>
<feature type="signal peptide" evidence="2">
    <location>
        <begin position="1"/>
        <end position="26"/>
    </location>
</feature>
<dbReference type="PANTHER" id="PTHR33570">
    <property type="entry name" value="4-CARBOXYMUCONOLACTONE DECARBOXYLASE FAMILY PROTEIN"/>
    <property type="match status" value="1"/>
</dbReference>
<feature type="region of interest" description="Disordered" evidence="1">
    <location>
        <begin position="102"/>
        <end position="121"/>
    </location>
</feature>
<dbReference type="SUPFAM" id="SSF69118">
    <property type="entry name" value="AhpD-like"/>
    <property type="match status" value="1"/>
</dbReference>
<feature type="chain" id="PRO_5026024657" evidence="2">
    <location>
        <begin position="27"/>
        <end position="250"/>
    </location>
</feature>
<evidence type="ECO:0000259" key="3">
    <source>
        <dbReference type="Pfam" id="PF02627"/>
    </source>
</evidence>
<evidence type="ECO:0000313" key="5">
    <source>
        <dbReference type="Proteomes" id="UP000430564"/>
    </source>
</evidence>
<evidence type="ECO:0000313" key="4">
    <source>
        <dbReference type="EMBL" id="KAB7662503.1"/>
    </source>
</evidence>
<feature type="domain" description="Carboxymuconolactone decarboxylase-like" evidence="3">
    <location>
        <begin position="150"/>
        <end position="234"/>
    </location>
</feature>
<proteinExistence type="predicted"/>
<dbReference type="PANTHER" id="PTHR33570:SF2">
    <property type="entry name" value="CARBOXYMUCONOLACTONE DECARBOXYLASE-LIKE DOMAIN-CONTAINING PROTEIN"/>
    <property type="match status" value="1"/>
</dbReference>
<dbReference type="InterPro" id="IPR003779">
    <property type="entry name" value="CMD-like"/>
</dbReference>
<feature type="domain" description="Carboxymuconolactone decarboxylase-like" evidence="3">
    <location>
        <begin position="17"/>
        <end position="88"/>
    </location>
</feature>
<protein>
    <submittedName>
        <fullName evidence="4">Carboxymuconolactone decarboxylase</fullName>
    </submittedName>
</protein>
<comment type="caution">
    <text evidence="4">The sequence shown here is derived from an EMBL/GenBank/DDBJ whole genome shotgun (WGS) entry which is preliminary data.</text>
</comment>
<evidence type="ECO:0000256" key="2">
    <source>
        <dbReference type="SAM" id="SignalP"/>
    </source>
</evidence>
<dbReference type="GO" id="GO:0051920">
    <property type="term" value="F:peroxiredoxin activity"/>
    <property type="evidence" value="ECO:0007669"/>
    <property type="project" value="InterPro"/>
</dbReference>
<dbReference type="OrthoDB" id="9801400at2"/>
<dbReference type="Gene3D" id="1.20.1290.10">
    <property type="entry name" value="AhpD-like"/>
    <property type="match status" value="1"/>
</dbReference>
<gene>
    <name evidence="4" type="ORF">GBM95_02700</name>
</gene>
<dbReference type="EMBL" id="WEHX01000007">
    <property type="protein sequence ID" value="KAB7662503.1"/>
    <property type="molecule type" value="Genomic_DNA"/>
</dbReference>